<evidence type="ECO:0000256" key="6">
    <source>
        <dbReference type="ARBA" id="ARBA00023242"/>
    </source>
</evidence>
<dbReference type="PANTHER" id="PTHR10812">
    <property type="entry name" value="TRANSCRIPTION FACTOR AP-2"/>
    <property type="match status" value="1"/>
</dbReference>
<evidence type="ECO:0000313" key="9">
    <source>
        <dbReference type="EMBL" id="KAF5399669.1"/>
    </source>
</evidence>
<feature type="compositionally biased region" description="Basic and acidic residues" evidence="7">
    <location>
        <begin position="233"/>
        <end position="245"/>
    </location>
</feature>
<keyword evidence="10" id="KW-1185">Reference proteome</keyword>
<evidence type="ECO:0000259" key="8">
    <source>
        <dbReference type="Pfam" id="PF03299"/>
    </source>
</evidence>
<dbReference type="Pfam" id="PF03299">
    <property type="entry name" value="TF_AP-2"/>
    <property type="match status" value="1"/>
</dbReference>
<keyword evidence="3" id="KW-0805">Transcription regulation</keyword>
<dbReference type="InterPro" id="IPR004979">
    <property type="entry name" value="TF_AP2"/>
</dbReference>
<evidence type="ECO:0000256" key="4">
    <source>
        <dbReference type="ARBA" id="ARBA00023125"/>
    </source>
</evidence>
<keyword evidence="4" id="KW-0238">DNA-binding</keyword>
<evidence type="ECO:0000256" key="3">
    <source>
        <dbReference type="ARBA" id="ARBA00023015"/>
    </source>
</evidence>
<dbReference type="AlphaFoldDB" id="A0A8J4WHB2"/>
<evidence type="ECO:0000256" key="2">
    <source>
        <dbReference type="ARBA" id="ARBA00007770"/>
    </source>
</evidence>
<feature type="region of interest" description="Disordered" evidence="7">
    <location>
        <begin position="180"/>
        <end position="261"/>
    </location>
</feature>
<reference evidence="9" key="1">
    <citation type="submission" date="2019-05" db="EMBL/GenBank/DDBJ databases">
        <title>Annotation for the trematode Paragonimus heterotremus.</title>
        <authorList>
            <person name="Choi Y.-J."/>
        </authorList>
    </citation>
    <scope>NUCLEOTIDE SEQUENCE</scope>
    <source>
        <strain evidence="9">LC</strain>
    </source>
</reference>
<dbReference type="GO" id="GO:0000977">
    <property type="term" value="F:RNA polymerase II transcription regulatory region sequence-specific DNA binding"/>
    <property type="evidence" value="ECO:0007669"/>
    <property type="project" value="TreeGrafter"/>
</dbReference>
<evidence type="ECO:0000256" key="5">
    <source>
        <dbReference type="ARBA" id="ARBA00023163"/>
    </source>
</evidence>
<dbReference type="EMBL" id="LUCH01003834">
    <property type="protein sequence ID" value="KAF5399669.1"/>
    <property type="molecule type" value="Genomic_DNA"/>
</dbReference>
<name>A0A8J4WHB2_9TREM</name>
<comment type="caution">
    <text evidence="9">The sequence shown here is derived from an EMBL/GenBank/DDBJ whole genome shotgun (WGS) entry which is preliminary data.</text>
</comment>
<dbReference type="PANTHER" id="PTHR10812:SF17">
    <property type="entry name" value="TRANSCRIPTION FACTOR AP-2, ISOFORM D"/>
    <property type="match status" value="1"/>
</dbReference>
<sequence>MSSDIQDRARLLTTNGVHHESATESDPSGVEISLDFQPPYFPPPYFHPQMGLGAGVFGAGAHQSAGMGPLGQFFGGNMSYVTPNQIYPQSSMLGTPSPQRSYPVPATAYNFAPTSSYYNNGINTGNNSVSYALGDGGTNMAFADSLQESEPSNLFMNSAIQSAFNFQLERTTDQSIRVQTPSKPSELGHLFSHDKPSEQEETTYRLRGDRHSAATSSPAAAVLLPVQQCPSRTIEDRSDSHHMSDSRPFIDTGSSLDNLSDPRGYALDVKRFDRVEQTADSAYQQIGTPSSTDSSGSSSHNSSNFLSPPLGPSNLETEATMTNTGSHNSITPEAAYRTELTMMPFHSPLRSSSSGGGGGGGSCVTSSSNLLFHRNSMRTGNYFDAALKSAFDFHGTSGMCSEDTIQDSIATIQSGMPISTAELGQYPSSHALFHSSLSGLMQGNAVLHTIQSQNMLESGSQFTRPPTSTHTKSGIFRRGIRLKSNTDCRVDFTHGPSPADIFCTVPGRLSLLSSTSKYKVTVAEVQRRLSPPECLNASLLGGVLRRAKSKNGGRSLRDKLDKIGLNLPAGRRKAATVTLLTSLVEGKHFCLFAESLDTQYVGHKSIGI</sequence>
<keyword evidence="5" id="KW-0804">Transcription</keyword>
<feature type="region of interest" description="Disordered" evidence="7">
    <location>
        <begin position="281"/>
        <end position="329"/>
    </location>
</feature>
<evidence type="ECO:0000256" key="1">
    <source>
        <dbReference type="ARBA" id="ARBA00004123"/>
    </source>
</evidence>
<dbReference type="GO" id="GO:0000981">
    <property type="term" value="F:DNA-binding transcription factor activity, RNA polymerase II-specific"/>
    <property type="evidence" value="ECO:0007669"/>
    <property type="project" value="TreeGrafter"/>
</dbReference>
<dbReference type="Proteomes" id="UP000748531">
    <property type="component" value="Unassembled WGS sequence"/>
</dbReference>
<feature type="compositionally biased region" description="Low complexity" evidence="7">
    <location>
        <begin position="290"/>
        <end position="307"/>
    </location>
</feature>
<feature type="compositionally biased region" description="Polar residues" evidence="7">
    <location>
        <begin position="314"/>
        <end position="329"/>
    </location>
</feature>
<keyword evidence="6" id="KW-0539">Nucleus</keyword>
<accession>A0A8J4WHB2</accession>
<dbReference type="GO" id="GO:0042127">
    <property type="term" value="P:regulation of cell population proliferation"/>
    <property type="evidence" value="ECO:0007669"/>
    <property type="project" value="TreeGrafter"/>
</dbReference>
<dbReference type="PRINTS" id="PR01748">
    <property type="entry name" value="AP2TNSCPFCT"/>
</dbReference>
<feature type="domain" description="Transcription factor AP-2 C-terminal" evidence="8">
    <location>
        <begin position="502"/>
        <end position="588"/>
    </location>
</feature>
<organism evidence="9 10">
    <name type="scientific">Paragonimus heterotremus</name>
    <dbReference type="NCBI Taxonomy" id="100268"/>
    <lineage>
        <taxon>Eukaryota</taxon>
        <taxon>Metazoa</taxon>
        <taxon>Spiralia</taxon>
        <taxon>Lophotrochozoa</taxon>
        <taxon>Platyhelminthes</taxon>
        <taxon>Trematoda</taxon>
        <taxon>Digenea</taxon>
        <taxon>Plagiorchiida</taxon>
        <taxon>Troglotremata</taxon>
        <taxon>Troglotrematidae</taxon>
        <taxon>Paragonimus</taxon>
    </lineage>
</organism>
<feature type="compositionally biased region" description="Basic and acidic residues" evidence="7">
    <location>
        <begin position="191"/>
        <end position="212"/>
    </location>
</feature>
<protein>
    <recommendedName>
        <fullName evidence="8">Transcription factor AP-2 C-terminal domain-containing protein</fullName>
    </recommendedName>
</protein>
<dbReference type="GO" id="GO:0005634">
    <property type="term" value="C:nucleus"/>
    <property type="evidence" value="ECO:0007669"/>
    <property type="project" value="UniProtKB-SubCell"/>
</dbReference>
<dbReference type="InterPro" id="IPR013854">
    <property type="entry name" value="TF_AP2_C"/>
</dbReference>
<evidence type="ECO:0000313" key="10">
    <source>
        <dbReference type="Proteomes" id="UP000748531"/>
    </source>
</evidence>
<evidence type="ECO:0000256" key="7">
    <source>
        <dbReference type="SAM" id="MobiDB-lite"/>
    </source>
</evidence>
<dbReference type="OrthoDB" id="6252992at2759"/>
<proteinExistence type="inferred from homology"/>
<comment type="subcellular location">
    <subcellularLocation>
        <location evidence="1">Nucleus</location>
    </subcellularLocation>
</comment>
<comment type="similarity">
    <text evidence="2">Belongs to the AP-2 family.</text>
</comment>
<gene>
    <name evidence="9" type="ORF">PHET_07330</name>
</gene>